<evidence type="ECO:0000256" key="10">
    <source>
        <dbReference type="ARBA" id="ARBA00022833"/>
    </source>
</evidence>
<name>W1NSF2_AMBTC</name>
<organism evidence="16 17">
    <name type="scientific">Amborella trichopoda</name>
    <dbReference type="NCBI Taxonomy" id="13333"/>
    <lineage>
        <taxon>Eukaryota</taxon>
        <taxon>Viridiplantae</taxon>
        <taxon>Streptophyta</taxon>
        <taxon>Embryophyta</taxon>
        <taxon>Tracheophyta</taxon>
        <taxon>Spermatophyta</taxon>
        <taxon>Magnoliopsida</taxon>
        <taxon>Amborellales</taxon>
        <taxon>Amborellaceae</taxon>
        <taxon>Amborella</taxon>
    </lineage>
</organism>
<evidence type="ECO:0000256" key="3">
    <source>
        <dbReference type="ARBA" id="ARBA00007626"/>
    </source>
</evidence>
<dbReference type="HOGENOM" id="CLU_014066_0_0_1"/>
<dbReference type="eggNOG" id="KOG1347">
    <property type="taxonomic scope" value="Eukaryota"/>
</dbReference>
<comment type="similarity">
    <text evidence="3">Belongs to the PPR family. P subfamily.</text>
</comment>
<keyword evidence="10" id="KW-0862">Zinc</keyword>
<feature type="compositionally biased region" description="Basic and acidic residues" evidence="13">
    <location>
        <begin position="229"/>
        <end position="238"/>
    </location>
</feature>
<evidence type="ECO:0000256" key="5">
    <source>
        <dbReference type="ARBA" id="ARBA00022694"/>
    </source>
</evidence>
<feature type="region of interest" description="Disordered" evidence="13">
    <location>
        <begin position="397"/>
        <end position="427"/>
    </location>
</feature>
<keyword evidence="5" id="KW-0819">tRNA processing</keyword>
<dbReference type="PANTHER" id="PTHR13547:SF7">
    <property type="entry name" value="RIBONUCLEASE P"/>
    <property type="match status" value="1"/>
</dbReference>
<dbReference type="Gene3D" id="1.25.40.10">
    <property type="entry name" value="Tetratricopeptide repeat domain"/>
    <property type="match status" value="1"/>
</dbReference>
<dbReference type="FunFam" id="3.40.50.11980:FF:000002">
    <property type="entry name" value="Proteinaceous RNase P 2"/>
    <property type="match status" value="1"/>
</dbReference>
<comment type="cofactor">
    <cofactor evidence="2">
        <name>Mg(2+)</name>
        <dbReference type="ChEBI" id="CHEBI:18420"/>
    </cofactor>
</comment>
<dbReference type="InterPro" id="IPR033443">
    <property type="entry name" value="PROP1-like_PPR_dom"/>
</dbReference>
<keyword evidence="12" id="KW-0464">Manganese</keyword>
<evidence type="ECO:0000256" key="12">
    <source>
        <dbReference type="ARBA" id="ARBA00023211"/>
    </source>
</evidence>
<evidence type="ECO:0000256" key="6">
    <source>
        <dbReference type="ARBA" id="ARBA00022722"/>
    </source>
</evidence>
<comment type="catalytic activity">
    <reaction evidence="1">
        <text>Endonucleolytic cleavage of RNA, removing 5'-extranucleotides from tRNA precursor.</text>
        <dbReference type="EC" id="3.1.26.5"/>
    </reaction>
</comment>
<dbReference type="OMA" id="FEVETHM"/>
<feature type="compositionally biased region" description="Basic and acidic residues" evidence="13">
    <location>
        <begin position="247"/>
        <end position="262"/>
    </location>
</feature>
<dbReference type="GO" id="GO:0001682">
    <property type="term" value="P:tRNA 5'-leader removal"/>
    <property type="evidence" value="ECO:0000318"/>
    <property type="project" value="GO_Central"/>
</dbReference>
<dbReference type="AlphaFoldDB" id="W1NSF2"/>
<reference evidence="17" key="1">
    <citation type="journal article" date="2013" name="Science">
        <title>The Amborella genome and the evolution of flowering plants.</title>
        <authorList>
            <consortium name="Amborella Genome Project"/>
        </authorList>
    </citation>
    <scope>NUCLEOTIDE SEQUENCE [LARGE SCALE GENOMIC DNA]</scope>
</reference>
<feature type="compositionally biased region" description="Basic and acidic residues" evidence="13">
    <location>
        <begin position="154"/>
        <end position="166"/>
    </location>
</feature>
<feature type="domain" description="PRORP" evidence="14">
    <location>
        <begin position="625"/>
        <end position="850"/>
    </location>
</feature>
<evidence type="ECO:0000259" key="14">
    <source>
        <dbReference type="Pfam" id="PF16953"/>
    </source>
</evidence>
<evidence type="ECO:0000256" key="9">
    <source>
        <dbReference type="ARBA" id="ARBA00022801"/>
    </source>
</evidence>
<evidence type="ECO:0000256" key="1">
    <source>
        <dbReference type="ARBA" id="ARBA00000928"/>
    </source>
</evidence>
<keyword evidence="17" id="KW-1185">Reference proteome</keyword>
<dbReference type="FunFam" id="1.25.40.10:FF:003531">
    <property type="entry name" value="Uncharacterized protein"/>
    <property type="match status" value="1"/>
</dbReference>
<feature type="region of interest" description="Disordered" evidence="13">
    <location>
        <begin position="154"/>
        <end position="188"/>
    </location>
</feature>
<dbReference type="Pfam" id="PF16953">
    <property type="entry name" value="PRORP"/>
    <property type="match status" value="1"/>
</dbReference>
<dbReference type="PANTHER" id="PTHR13547">
    <property type="match status" value="1"/>
</dbReference>
<keyword evidence="6" id="KW-0540">Nuclease</keyword>
<keyword evidence="8" id="KW-0677">Repeat</keyword>
<evidence type="ECO:0000313" key="16">
    <source>
        <dbReference type="EMBL" id="ERM98613.1"/>
    </source>
</evidence>
<feature type="compositionally biased region" description="Basic and acidic residues" evidence="13">
    <location>
        <begin position="414"/>
        <end position="427"/>
    </location>
</feature>
<dbReference type="Gene3D" id="3.40.50.11980">
    <property type="match status" value="1"/>
</dbReference>
<proteinExistence type="inferred from homology"/>
<evidence type="ECO:0000256" key="13">
    <source>
        <dbReference type="SAM" id="MobiDB-lite"/>
    </source>
</evidence>
<keyword evidence="9" id="KW-0378">Hydrolase</keyword>
<accession>W1NSF2</accession>
<dbReference type="GO" id="GO:0046872">
    <property type="term" value="F:metal ion binding"/>
    <property type="evidence" value="ECO:0007669"/>
    <property type="project" value="UniProtKB-KW"/>
</dbReference>
<evidence type="ECO:0000256" key="11">
    <source>
        <dbReference type="ARBA" id="ARBA00022842"/>
    </source>
</evidence>
<dbReference type="Gramene" id="ERM98613">
    <property type="protein sequence ID" value="ERM98613"/>
    <property type="gene ID" value="AMTR_s00109p00079620"/>
</dbReference>
<feature type="domain" description="PROP1-like PPR" evidence="15">
    <location>
        <begin position="437"/>
        <end position="583"/>
    </location>
</feature>
<feature type="compositionally biased region" description="Basic and acidic residues" evidence="13">
    <location>
        <begin position="175"/>
        <end position="188"/>
    </location>
</feature>
<dbReference type="InterPro" id="IPR011990">
    <property type="entry name" value="TPR-like_helical_dom_sf"/>
</dbReference>
<protein>
    <recommendedName>
        <fullName evidence="4">ribonuclease P</fullName>
        <ecNumber evidence="4">3.1.26.5</ecNumber>
    </recommendedName>
</protein>
<evidence type="ECO:0000256" key="7">
    <source>
        <dbReference type="ARBA" id="ARBA00022723"/>
    </source>
</evidence>
<dbReference type="EC" id="3.1.26.5" evidence="4"/>
<feature type="domain" description="PROP1-like PPR" evidence="15">
    <location>
        <begin position="255"/>
        <end position="315"/>
    </location>
</feature>
<keyword evidence="11" id="KW-0460">Magnesium</keyword>
<evidence type="ECO:0000256" key="2">
    <source>
        <dbReference type="ARBA" id="ARBA00001946"/>
    </source>
</evidence>
<dbReference type="Pfam" id="PF17177">
    <property type="entry name" value="PPR_long"/>
    <property type="match status" value="2"/>
</dbReference>
<evidence type="ECO:0000259" key="15">
    <source>
        <dbReference type="Pfam" id="PF17177"/>
    </source>
</evidence>
<evidence type="ECO:0000256" key="8">
    <source>
        <dbReference type="ARBA" id="ARBA00022737"/>
    </source>
</evidence>
<sequence>MASSFSPLELKQPFHASLLLCKYPKALIHKTQHFPCLMHASSRVLTGNSSMFSLSRIYAKTLSGNLSIDSDECKTKLDFKAQTNKYLREKNLGFADDNTGSKNIGENKREKSLRFSELGIAEKNISNENSSKHGKQGGKNLEFAELGFAEKSIHRDNSKDNKRDKTLGLSTLGFREGKTRDKKSLKNEDGSVHLRARFDTINKNSKKKQREKNLGLSELGFSEQAKGGESTKKSKREITLQLSSSSSRERKTGAKKSERDKDGSVEFRVGLDMCSKKGNVLRALSLYDSALKEGAELKQYHYNVLLYLCSSAAMGLVTPAKSGSNKAQDKLLPSSLILGDSSLDMDKNGAVSLSKFDNSDINSQFSSQFPIESDISDTEDFEGFHKSESSSQFLGSFSKDLDSNSQSSNGFSEKMGRNESEKMKENLEEEGIRVPDEVKRYALSRGLEIFDKMKLEKVPLSEAALTAVARMAMSVNNGDLAFEMVKKMKELAITPRLRSYGPALFTFCKNREIDKAFEVETHMLDCVVFPEEPELEALLKLSVLEGRGEKVYYILHKLRTSVRQVSSSVAELIEQWFKGRAASRVGKRQWNRERIVQAMVNGGGGWHGQGWLGTGKWKAERTSVRHDGVCGSCGHKLVTIDIDPIETENFAKSVASIAANRERNSSFQNFQKWLDYYGPFEAVVDAANVGLMNQKRFLVSKVNAVVNGIRQKLPSKKWPLIIVHHRRIQGGKADEPADRKVIEKWKNADALYATPTGSNDDWYWLYAAIKYKCLIVTNDEMRDHIFQLLGNDFFPKWKERHQVHFTFQASGPVFQMPPPCSVVIQESEDGNWHIPFAREHDTERDQSWLCITRSMKDTSTKPQDNEACSQYKVSTGGVSTHTHSESKPDKRAYTKTMASLSSSAKISSNYLKILSEIEAAEKLGDCIIDFQI</sequence>
<feature type="region of interest" description="Disordered" evidence="13">
    <location>
        <begin position="200"/>
        <end position="262"/>
    </location>
</feature>
<dbReference type="GO" id="GO:0004526">
    <property type="term" value="F:ribonuclease P activity"/>
    <property type="evidence" value="ECO:0000318"/>
    <property type="project" value="GO_Central"/>
</dbReference>
<dbReference type="InterPro" id="IPR031595">
    <property type="entry name" value="PRORP_C"/>
</dbReference>
<keyword evidence="7" id="KW-0479">Metal-binding</keyword>
<evidence type="ECO:0000313" key="17">
    <source>
        <dbReference type="Proteomes" id="UP000017836"/>
    </source>
</evidence>
<evidence type="ECO:0000256" key="4">
    <source>
        <dbReference type="ARBA" id="ARBA00012179"/>
    </source>
</evidence>
<dbReference type="EMBL" id="KI395307">
    <property type="protein sequence ID" value="ERM98613.1"/>
    <property type="molecule type" value="Genomic_DNA"/>
</dbReference>
<gene>
    <name evidence="16" type="ORF">AMTR_s00109p00079620</name>
</gene>
<dbReference type="Proteomes" id="UP000017836">
    <property type="component" value="Unassembled WGS sequence"/>
</dbReference>
<dbReference type="OrthoDB" id="46913at2759"/>
<dbReference type="STRING" id="13333.W1NSF2"/>